<organism evidence="2 3">
    <name type="scientific">Eragrostis curvula</name>
    <name type="common">weeping love grass</name>
    <dbReference type="NCBI Taxonomy" id="38414"/>
    <lineage>
        <taxon>Eukaryota</taxon>
        <taxon>Viridiplantae</taxon>
        <taxon>Streptophyta</taxon>
        <taxon>Embryophyta</taxon>
        <taxon>Tracheophyta</taxon>
        <taxon>Spermatophyta</taxon>
        <taxon>Magnoliopsida</taxon>
        <taxon>Liliopsida</taxon>
        <taxon>Poales</taxon>
        <taxon>Poaceae</taxon>
        <taxon>PACMAD clade</taxon>
        <taxon>Chloridoideae</taxon>
        <taxon>Eragrostideae</taxon>
        <taxon>Eragrostidinae</taxon>
        <taxon>Eragrostis</taxon>
    </lineage>
</organism>
<comment type="caution">
    <text evidence="2">The sequence shown here is derived from an EMBL/GenBank/DDBJ whole genome shotgun (WGS) entry which is preliminary data.</text>
</comment>
<dbReference type="GO" id="GO:0005634">
    <property type="term" value="C:nucleus"/>
    <property type="evidence" value="ECO:0007669"/>
    <property type="project" value="TreeGrafter"/>
</dbReference>
<name>A0A5J9TGC0_9POAL</name>
<feature type="non-terminal residue" evidence="2">
    <location>
        <position position="1"/>
    </location>
</feature>
<gene>
    <name evidence="2" type="ORF">EJB05_43936</name>
</gene>
<dbReference type="InterPro" id="IPR031140">
    <property type="entry name" value="IDD1-16"/>
</dbReference>
<dbReference type="PANTHER" id="PTHR10593">
    <property type="entry name" value="SERINE/THREONINE-PROTEIN KINASE RIO"/>
    <property type="match status" value="1"/>
</dbReference>
<accession>A0A5J9TGC0</accession>
<dbReference type="Proteomes" id="UP000324897">
    <property type="component" value="Chromosome 3"/>
</dbReference>
<dbReference type="InterPro" id="IPR055186">
    <property type="entry name" value="C2H2-2nd_BIRD-IDD"/>
</dbReference>
<evidence type="ECO:0000313" key="3">
    <source>
        <dbReference type="Proteomes" id="UP000324897"/>
    </source>
</evidence>
<dbReference type="GO" id="GO:0003700">
    <property type="term" value="F:DNA-binding transcription factor activity"/>
    <property type="evidence" value="ECO:0007669"/>
    <property type="project" value="TreeGrafter"/>
</dbReference>
<reference evidence="2 3" key="1">
    <citation type="journal article" date="2019" name="Sci. Rep.">
        <title>A high-quality genome of Eragrostis curvula grass provides insights into Poaceae evolution and supports new strategies to enhance forage quality.</title>
        <authorList>
            <person name="Carballo J."/>
            <person name="Santos B.A.C.M."/>
            <person name="Zappacosta D."/>
            <person name="Garbus I."/>
            <person name="Selva J.P."/>
            <person name="Gallo C.A."/>
            <person name="Diaz A."/>
            <person name="Albertini E."/>
            <person name="Caccamo M."/>
            <person name="Echenique V."/>
        </authorList>
    </citation>
    <scope>NUCLEOTIDE SEQUENCE [LARGE SCALE GENOMIC DNA]</scope>
    <source>
        <strain evidence="3">cv. Victoria</strain>
        <tissue evidence="2">Leaf</tissue>
    </source>
</reference>
<protein>
    <recommendedName>
        <fullName evidence="1">BIRD-IDD transcription factor second C2H2 zinc finger domain-containing protein</fullName>
    </recommendedName>
</protein>
<evidence type="ECO:0000313" key="2">
    <source>
        <dbReference type="EMBL" id="TVU10410.1"/>
    </source>
</evidence>
<feature type="domain" description="BIRD-IDD transcription factor second C2H2 zinc finger" evidence="1">
    <location>
        <begin position="23"/>
        <end position="51"/>
    </location>
</feature>
<keyword evidence="3" id="KW-1185">Reference proteome</keyword>
<dbReference type="Gramene" id="TVU10410">
    <property type="protein sequence ID" value="TVU10410"/>
    <property type="gene ID" value="EJB05_43936"/>
</dbReference>
<dbReference type="AlphaFoldDB" id="A0A5J9TGC0"/>
<dbReference type="EMBL" id="RWGY01000039">
    <property type="protein sequence ID" value="TVU10410.1"/>
    <property type="molecule type" value="Genomic_DNA"/>
</dbReference>
<evidence type="ECO:0000259" key="1">
    <source>
        <dbReference type="Pfam" id="PF22996"/>
    </source>
</evidence>
<proteinExistence type="predicted"/>
<dbReference type="PANTHER" id="PTHR10593:SF214">
    <property type="entry name" value="PROTEIN INDETERMINATE-DOMAIN 5, CHLOROPLASTIC"/>
    <property type="match status" value="1"/>
</dbReference>
<dbReference type="Pfam" id="PF22996">
    <property type="entry name" value="C2H2-2nd_BIRD-IDD"/>
    <property type="match status" value="1"/>
</dbReference>
<sequence length="99" mass="11335">MELLAPSLDGICAVIKNPKEHRCTVYLCMHHDPSRALGDLTGIKKYYCCKHDKKKWKCDKCNKRNISLAGWLMQATDGRVASHVHRRFYESGQNICPDS</sequence>